<evidence type="ECO:0000256" key="1">
    <source>
        <dbReference type="SAM" id="SignalP"/>
    </source>
</evidence>
<accession>A0ABQ2QBQ0</accession>
<dbReference type="EMBL" id="BMQV01000061">
    <property type="protein sequence ID" value="GGP68689.1"/>
    <property type="molecule type" value="Genomic_DNA"/>
</dbReference>
<protein>
    <submittedName>
        <fullName evidence="2">Uncharacterized protein</fullName>
    </submittedName>
</protein>
<reference evidence="3" key="1">
    <citation type="journal article" date="2019" name="Int. J. Syst. Evol. Microbiol.">
        <title>The Global Catalogue of Microorganisms (GCM) 10K type strain sequencing project: providing services to taxonomists for standard genome sequencing and annotation.</title>
        <authorList>
            <consortium name="The Broad Institute Genomics Platform"/>
            <consortium name="The Broad Institute Genome Sequencing Center for Infectious Disease"/>
            <person name="Wu L."/>
            <person name="Ma J."/>
        </authorList>
    </citation>
    <scope>NUCLEOTIDE SEQUENCE [LARGE SCALE GENOMIC DNA]</scope>
    <source>
        <strain evidence="3">JCM 32304</strain>
    </source>
</reference>
<keyword evidence="1" id="KW-0732">Signal</keyword>
<gene>
    <name evidence="2" type="ORF">GCM10009409_37010</name>
</gene>
<keyword evidence="3" id="KW-1185">Reference proteome</keyword>
<sequence>MFTALTIQRLTRPINCASKTLRLCILSLMFHLTLVAPVNATAQTLTSNIQHALFGNWIIDTPEHITLLQLNRDLSYLYIKLNHLTPHQSVAEWGRLAIAPNGVRFMASYSNNPLLGLVAYQITHPKLHIALGLESKKLVFTIDTNADSIIDEQHDYYAYKRQSIFGVWHQLSTPALSSVVLLSSGYYVLVNVNLHQDPHIHPHNTHLQWGRFEGQQEFSEPIFDSHLQLTSALPRMIFQPLRQQLALSFDQDTDHNTDHLPLFKQ</sequence>
<feature type="signal peptide" evidence="1">
    <location>
        <begin position="1"/>
        <end position="42"/>
    </location>
</feature>
<comment type="caution">
    <text evidence="2">The sequence shown here is derived from an EMBL/GenBank/DDBJ whole genome shotgun (WGS) entry which is preliminary data.</text>
</comment>
<proteinExistence type="predicted"/>
<evidence type="ECO:0000313" key="3">
    <source>
        <dbReference type="Proteomes" id="UP000654367"/>
    </source>
</evidence>
<evidence type="ECO:0000313" key="2">
    <source>
        <dbReference type="EMBL" id="GGP68689.1"/>
    </source>
</evidence>
<dbReference type="RefSeq" id="WP_188923093.1">
    <property type="nucleotide sequence ID" value="NZ_BMQV01000061.1"/>
</dbReference>
<name>A0ABQ2QBQ0_9GAMM</name>
<dbReference type="Proteomes" id="UP000654367">
    <property type="component" value="Unassembled WGS sequence"/>
</dbReference>
<feature type="chain" id="PRO_5046258504" evidence="1">
    <location>
        <begin position="43"/>
        <end position="265"/>
    </location>
</feature>
<organism evidence="2 3">
    <name type="scientific">Shewanella saliphila</name>
    <dbReference type="NCBI Taxonomy" id="2282698"/>
    <lineage>
        <taxon>Bacteria</taxon>
        <taxon>Pseudomonadati</taxon>
        <taxon>Pseudomonadota</taxon>
        <taxon>Gammaproteobacteria</taxon>
        <taxon>Alteromonadales</taxon>
        <taxon>Shewanellaceae</taxon>
        <taxon>Shewanella</taxon>
    </lineage>
</organism>